<evidence type="ECO:0000256" key="1">
    <source>
        <dbReference type="ARBA" id="ARBA00004377"/>
    </source>
</evidence>
<dbReference type="NCBIfam" id="TIGR02532">
    <property type="entry name" value="IV_pilin_GFxxxE"/>
    <property type="match status" value="1"/>
</dbReference>
<feature type="transmembrane region" description="Helical" evidence="11">
    <location>
        <begin position="12"/>
        <end position="33"/>
    </location>
</feature>
<dbReference type="GO" id="GO:0015628">
    <property type="term" value="P:protein secretion by the type II secretion system"/>
    <property type="evidence" value="ECO:0007669"/>
    <property type="project" value="InterPro"/>
</dbReference>
<evidence type="ECO:0000256" key="7">
    <source>
        <dbReference type="ARBA" id="ARBA00022989"/>
    </source>
</evidence>
<evidence type="ECO:0000256" key="3">
    <source>
        <dbReference type="ARBA" id="ARBA00022475"/>
    </source>
</evidence>
<protein>
    <recommendedName>
        <fullName evidence="2">Type II secretion system protein H</fullName>
    </recommendedName>
    <alternativeName>
        <fullName evidence="10">General secretion pathway protein H</fullName>
    </alternativeName>
</protein>
<name>A0A840UAJ9_9GAMM</name>
<keyword evidence="14" id="KW-1185">Reference proteome</keyword>
<dbReference type="SUPFAM" id="SSF54523">
    <property type="entry name" value="Pili subunits"/>
    <property type="match status" value="1"/>
</dbReference>
<dbReference type="RefSeq" id="WP_183705037.1">
    <property type="nucleotide sequence ID" value="NZ_JACHFE010000007.1"/>
</dbReference>
<evidence type="ECO:0000256" key="8">
    <source>
        <dbReference type="ARBA" id="ARBA00023136"/>
    </source>
</evidence>
<evidence type="ECO:0000256" key="4">
    <source>
        <dbReference type="ARBA" id="ARBA00022481"/>
    </source>
</evidence>
<evidence type="ECO:0000256" key="5">
    <source>
        <dbReference type="ARBA" id="ARBA00022519"/>
    </source>
</evidence>
<dbReference type="GO" id="GO:0005886">
    <property type="term" value="C:plasma membrane"/>
    <property type="evidence" value="ECO:0007669"/>
    <property type="project" value="UniProtKB-SubCell"/>
</dbReference>
<organism evidence="13 14">
    <name type="scientific">Marinobacter oulmenensis</name>
    <dbReference type="NCBI Taxonomy" id="643747"/>
    <lineage>
        <taxon>Bacteria</taxon>
        <taxon>Pseudomonadati</taxon>
        <taxon>Pseudomonadota</taxon>
        <taxon>Gammaproteobacteria</taxon>
        <taxon>Pseudomonadales</taxon>
        <taxon>Marinobacteraceae</taxon>
        <taxon>Marinobacter</taxon>
    </lineage>
</organism>
<dbReference type="Gene3D" id="3.55.40.10">
    <property type="entry name" value="minor pseudopilin epsh domain"/>
    <property type="match status" value="1"/>
</dbReference>
<dbReference type="Pfam" id="PF07963">
    <property type="entry name" value="N_methyl"/>
    <property type="match status" value="1"/>
</dbReference>
<comment type="subcellular location">
    <subcellularLocation>
        <location evidence="1">Cell inner membrane</location>
        <topology evidence="1">Single-pass membrane protein</topology>
    </subcellularLocation>
</comment>
<proteinExistence type="inferred from homology"/>
<dbReference type="InterPro" id="IPR045584">
    <property type="entry name" value="Pilin-like"/>
</dbReference>
<dbReference type="Proteomes" id="UP000591735">
    <property type="component" value="Unassembled WGS sequence"/>
</dbReference>
<evidence type="ECO:0000256" key="6">
    <source>
        <dbReference type="ARBA" id="ARBA00022692"/>
    </source>
</evidence>
<sequence length="187" mass="20095">MKPTRTLGGFTLVELMVTLAILAVILGFGIPSFRYLVLSNTRSELANRYLGAFAYARSQAVNTRKIVGICPLNSSNECHDNWDRPVSVFPDDNRDGHPDSDEVWSLLAGTKEGFSVHSRTAGTGSFHFGMDGMVYGGTGSLVICPNEVSTAQMTYIAVSRGGRARSVTDDDGDGIITLSWGGKIVCP</sequence>
<dbReference type="EMBL" id="JACHFE010000007">
    <property type="protein sequence ID" value="MBB5322159.1"/>
    <property type="molecule type" value="Genomic_DNA"/>
</dbReference>
<accession>A0A840UAJ9</accession>
<feature type="domain" description="General secretion pathway GspH" evidence="12">
    <location>
        <begin position="46"/>
        <end position="162"/>
    </location>
</feature>
<evidence type="ECO:0000313" key="13">
    <source>
        <dbReference type="EMBL" id="MBB5322159.1"/>
    </source>
</evidence>
<dbReference type="Pfam" id="PF12019">
    <property type="entry name" value="GspH"/>
    <property type="match status" value="1"/>
</dbReference>
<comment type="similarity">
    <text evidence="9">Belongs to the GSP H family.</text>
</comment>
<keyword evidence="5" id="KW-0997">Cell inner membrane</keyword>
<dbReference type="PROSITE" id="PS00409">
    <property type="entry name" value="PROKAR_NTER_METHYL"/>
    <property type="match status" value="1"/>
</dbReference>
<keyword evidence="7 11" id="KW-1133">Transmembrane helix</keyword>
<dbReference type="InterPro" id="IPR012902">
    <property type="entry name" value="N_methyl_site"/>
</dbReference>
<evidence type="ECO:0000256" key="11">
    <source>
        <dbReference type="SAM" id="Phobius"/>
    </source>
</evidence>
<evidence type="ECO:0000313" key="14">
    <source>
        <dbReference type="Proteomes" id="UP000591735"/>
    </source>
</evidence>
<keyword evidence="8 11" id="KW-0472">Membrane</keyword>
<evidence type="ECO:0000256" key="9">
    <source>
        <dbReference type="ARBA" id="ARBA00025772"/>
    </source>
</evidence>
<evidence type="ECO:0000256" key="2">
    <source>
        <dbReference type="ARBA" id="ARBA00021549"/>
    </source>
</evidence>
<dbReference type="InterPro" id="IPR022346">
    <property type="entry name" value="T2SS_GspH"/>
</dbReference>
<comment type="caution">
    <text evidence="13">The sequence shown here is derived from an EMBL/GenBank/DDBJ whole genome shotgun (WGS) entry which is preliminary data.</text>
</comment>
<keyword evidence="6 11" id="KW-0812">Transmembrane</keyword>
<evidence type="ECO:0000256" key="10">
    <source>
        <dbReference type="ARBA" id="ARBA00030775"/>
    </source>
</evidence>
<keyword evidence="4" id="KW-0488">Methylation</keyword>
<dbReference type="AlphaFoldDB" id="A0A840UAJ9"/>
<keyword evidence="3" id="KW-1003">Cell membrane</keyword>
<dbReference type="GO" id="GO:0015627">
    <property type="term" value="C:type II protein secretion system complex"/>
    <property type="evidence" value="ECO:0007669"/>
    <property type="project" value="InterPro"/>
</dbReference>
<reference evidence="13 14" key="1">
    <citation type="submission" date="2020-08" db="EMBL/GenBank/DDBJ databases">
        <title>Genomic Encyclopedia of Type Strains, Phase IV (KMG-IV): sequencing the most valuable type-strain genomes for metagenomic binning, comparative biology and taxonomic classification.</title>
        <authorList>
            <person name="Goeker M."/>
        </authorList>
    </citation>
    <scope>NUCLEOTIDE SEQUENCE [LARGE SCALE GENOMIC DNA]</scope>
    <source>
        <strain evidence="13 14">DSM 22359</strain>
    </source>
</reference>
<gene>
    <name evidence="13" type="ORF">HNR38_002654</name>
</gene>
<evidence type="ECO:0000259" key="12">
    <source>
        <dbReference type="Pfam" id="PF12019"/>
    </source>
</evidence>